<evidence type="ECO:0000313" key="1">
    <source>
        <dbReference type="EMBL" id="DAF95627.1"/>
    </source>
</evidence>
<organism evidence="1">
    <name type="scientific">Myoviridae sp. ctCo31</name>
    <dbReference type="NCBI Taxonomy" id="2825053"/>
    <lineage>
        <taxon>Viruses</taxon>
        <taxon>Duplodnaviria</taxon>
        <taxon>Heunggongvirae</taxon>
        <taxon>Uroviricota</taxon>
        <taxon>Caudoviricetes</taxon>
    </lineage>
</organism>
<proteinExistence type="predicted"/>
<accession>A0A8S5UMH6</accession>
<reference evidence="1" key="1">
    <citation type="journal article" date="2021" name="Proc. Natl. Acad. Sci. U.S.A.">
        <title>A Catalog of Tens of Thousands of Viruses from Human Metagenomes Reveals Hidden Associations with Chronic Diseases.</title>
        <authorList>
            <person name="Tisza M.J."/>
            <person name="Buck C.B."/>
        </authorList>
    </citation>
    <scope>NUCLEOTIDE SEQUENCE</scope>
    <source>
        <strain evidence="1">CtCo31</strain>
    </source>
</reference>
<sequence>MENINYIKDGEYLTGYKDENDVGVLNRPVHELSQQVKGISDYLKRKGVKVKEDETFQWASTNW</sequence>
<protein>
    <submittedName>
        <fullName evidence="1">Fibritin, capping motif, CHAPERONE.0A</fullName>
    </submittedName>
</protein>
<name>A0A8S5UMH6_9CAUD</name>
<dbReference type="EMBL" id="BK016109">
    <property type="protein sequence ID" value="DAF95627.1"/>
    <property type="molecule type" value="Genomic_DNA"/>
</dbReference>